<evidence type="ECO:0000256" key="4">
    <source>
        <dbReference type="ARBA" id="ARBA00022982"/>
    </source>
</evidence>
<dbReference type="Gene3D" id="1.10.10.1100">
    <property type="entry name" value="BFD-like [2Fe-2S]-binding domain"/>
    <property type="match status" value="1"/>
</dbReference>
<dbReference type="AlphaFoldDB" id="A0A8G2BJN0"/>
<dbReference type="RefSeq" id="WP_028795967.1">
    <property type="nucleotide sequence ID" value="NZ_FNBW01000010.1"/>
</dbReference>
<keyword evidence="12" id="KW-1185">Reference proteome</keyword>
<dbReference type="GO" id="GO:0046872">
    <property type="term" value="F:metal ion binding"/>
    <property type="evidence" value="ECO:0007669"/>
    <property type="project" value="UniProtKB-KW"/>
</dbReference>
<dbReference type="InterPro" id="IPR041854">
    <property type="entry name" value="BFD-like_2Fe2S-bd_dom_sf"/>
</dbReference>
<dbReference type="GO" id="GO:0051537">
    <property type="term" value="F:2 iron, 2 sulfur cluster binding"/>
    <property type="evidence" value="ECO:0007669"/>
    <property type="project" value="UniProtKB-KW"/>
</dbReference>
<dbReference type="PANTHER" id="PTHR37424">
    <property type="entry name" value="BACTERIOFERRITIN-ASSOCIATED FERREDOXIN"/>
    <property type="match status" value="1"/>
</dbReference>
<name>A0A8G2BJN0_9PROT</name>
<comment type="caution">
    <text evidence="11">The sequence shown here is derived from an EMBL/GenBank/DDBJ whole genome shotgun (WGS) entry which is preliminary data.</text>
</comment>
<dbReference type="EMBL" id="FNBW01000010">
    <property type="protein sequence ID" value="SDG08721.1"/>
    <property type="molecule type" value="Genomic_DNA"/>
</dbReference>
<gene>
    <name evidence="11" type="ORF">SAMN05660686_03304</name>
</gene>
<sequence length="80" mass="8316">MYVCICNALNTRTVTQAIDDGAATVGQVYKACGAVPQCGKCKCTIREMLDERCPQHMTGAQGTGSLPGLPADPLPAFNAA</sequence>
<dbReference type="InterPro" id="IPR052371">
    <property type="entry name" value="BFD-associated_ferredoxin"/>
</dbReference>
<feature type="region of interest" description="Disordered" evidence="9">
    <location>
        <begin position="58"/>
        <end position="80"/>
    </location>
</feature>
<evidence type="ECO:0000256" key="7">
    <source>
        <dbReference type="ARBA" id="ARBA00039386"/>
    </source>
</evidence>
<evidence type="ECO:0000256" key="1">
    <source>
        <dbReference type="ARBA" id="ARBA00022448"/>
    </source>
</evidence>
<reference evidence="11 12" key="1">
    <citation type="submission" date="2016-10" db="EMBL/GenBank/DDBJ databases">
        <authorList>
            <person name="Varghese N."/>
            <person name="Submissions S."/>
        </authorList>
    </citation>
    <scope>NUCLEOTIDE SEQUENCE [LARGE SCALE GENOMIC DNA]</scope>
    <source>
        <strain evidence="11 12">DSM 18839</strain>
    </source>
</reference>
<evidence type="ECO:0000256" key="9">
    <source>
        <dbReference type="SAM" id="MobiDB-lite"/>
    </source>
</evidence>
<evidence type="ECO:0000313" key="11">
    <source>
        <dbReference type="EMBL" id="SDG08721.1"/>
    </source>
</evidence>
<accession>A0A8G2BJN0</accession>
<evidence type="ECO:0000256" key="8">
    <source>
        <dbReference type="ARBA" id="ARBA00046332"/>
    </source>
</evidence>
<protein>
    <recommendedName>
        <fullName evidence="7">Bacterioferritin-associated ferredoxin</fullName>
    </recommendedName>
</protein>
<dbReference type="PANTHER" id="PTHR37424:SF1">
    <property type="entry name" value="BACTERIOFERRITIN-ASSOCIATED FERREDOXIN"/>
    <property type="match status" value="1"/>
</dbReference>
<dbReference type="Pfam" id="PF04324">
    <property type="entry name" value="Fer2_BFD"/>
    <property type="match status" value="1"/>
</dbReference>
<dbReference type="Proteomes" id="UP000198615">
    <property type="component" value="Unassembled WGS sequence"/>
</dbReference>
<evidence type="ECO:0000313" key="12">
    <source>
        <dbReference type="Proteomes" id="UP000198615"/>
    </source>
</evidence>
<dbReference type="OrthoDB" id="7428628at2"/>
<proteinExistence type="inferred from homology"/>
<keyword evidence="6" id="KW-0411">Iron-sulfur</keyword>
<comment type="similarity">
    <text evidence="8">Belongs to the Bfd family.</text>
</comment>
<evidence type="ECO:0000256" key="5">
    <source>
        <dbReference type="ARBA" id="ARBA00023004"/>
    </source>
</evidence>
<keyword evidence="3" id="KW-0479">Metal-binding</keyword>
<evidence type="ECO:0000256" key="6">
    <source>
        <dbReference type="ARBA" id="ARBA00023014"/>
    </source>
</evidence>
<keyword evidence="4" id="KW-0249">Electron transport</keyword>
<evidence type="ECO:0000259" key="10">
    <source>
        <dbReference type="Pfam" id="PF04324"/>
    </source>
</evidence>
<evidence type="ECO:0000256" key="2">
    <source>
        <dbReference type="ARBA" id="ARBA00022714"/>
    </source>
</evidence>
<evidence type="ECO:0000256" key="3">
    <source>
        <dbReference type="ARBA" id="ARBA00022723"/>
    </source>
</evidence>
<feature type="domain" description="BFD-like [2Fe-2S]-binding" evidence="10">
    <location>
        <begin position="2"/>
        <end position="51"/>
    </location>
</feature>
<dbReference type="InterPro" id="IPR007419">
    <property type="entry name" value="BFD-like_2Fe2S-bd_dom"/>
</dbReference>
<organism evidence="11 12">
    <name type="scientific">Thalassobaculum litoreum DSM 18839</name>
    <dbReference type="NCBI Taxonomy" id="1123362"/>
    <lineage>
        <taxon>Bacteria</taxon>
        <taxon>Pseudomonadati</taxon>
        <taxon>Pseudomonadota</taxon>
        <taxon>Alphaproteobacteria</taxon>
        <taxon>Rhodospirillales</taxon>
        <taxon>Thalassobaculaceae</taxon>
        <taxon>Thalassobaculum</taxon>
    </lineage>
</organism>
<keyword evidence="1" id="KW-0813">Transport</keyword>
<keyword evidence="5" id="KW-0408">Iron</keyword>
<keyword evidence="2" id="KW-0001">2Fe-2S</keyword>